<proteinExistence type="predicted"/>
<name>A0A1J1I766_9DIPT</name>
<dbReference type="OrthoDB" id="6133475at2759"/>
<gene>
    <name evidence="1" type="ORF">CLUMA_CG009533</name>
</gene>
<sequence length="64" mass="7562">MKPRKRMFTLVESLSSNQELGLEPSYEFEFSEIIHHIFLKTDSLPAHLLSIRVFKYSRLFGMNT</sequence>
<reference evidence="1 2" key="1">
    <citation type="submission" date="2015-04" db="EMBL/GenBank/DDBJ databases">
        <authorList>
            <person name="Syromyatnikov M.Y."/>
            <person name="Popov V.N."/>
        </authorList>
    </citation>
    <scope>NUCLEOTIDE SEQUENCE [LARGE SCALE GENOMIC DNA]</scope>
</reference>
<keyword evidence="2" id="KW-1185">Reference proteome</keyword>
<dbReference type="EMBL" id="CVRI01000043">
    <property type="protein sequence ID" value="CRK96096.1"/>
    <property type="molecule type" value="Genomic_DNA"/>
</dbReference>
<evidence type="ECO:0000313" key="2">
    <source>
        <dbReference type="Proteomes" id="UP000183832"/>
    </source>
</evidence>
<evidence type="ECO:0000313" key="1">
    <source>
        <dbReference type="EMBL" id="CRK96096.1"/>
    </source>
</evidence>
<dbReference type="AlphaFoldDB" id="A0A1J1I766"/>
<accession>A0A1J1I766</accession>
<protein>
    <submittedName>
        <fullName evidence="1">CLUMA_CG009533, isoform A</fullName>
    </submittedName>
</protein>
<dbReference type="Proteomes" id="UP000183832">
    <property type="component" value="Unassembled WGS sequence"/>
</dbReference>
<organism evidence="1 2">
    <name type="scientific">Clunio marinus</name>
    <dbReference type="NCBI Taxonomy" id="568069"/>
    <lineage>
        <taxon>Eukaryota</taxon>
        <taxon>Metazoa</taxon>
        <taxon>Ecdysozoa</taxon>
        <taxon>Arthropoda</taxon>
        <taxon>Hexapoda</taxon>
        <taxon>Insecta</taxon>
        <taxon>Pterygota</taxon>
        <taxon>Neoptera</taxon>
        <taxon>Endopterygota</taxon>
        <taxon>Diptera</taxon>
        <taxon>Nematocera</taxon>
        <taxon>Chironomoidea</taxon>
        <taxon>Chironomidae</taxon>
        <taxon>Clunio</taxon>
    </lineage>
</organism>